<accession>A0ABU3P2H4</accession>
<dbReference type="CDD" id="cd02209">
    <property type="entry name" value="cupin_XRE_C"/>
    <property type="match status" value="1"/>
</dbReference>
<reference evidence="3 4" key="1">
    <citation type="submission" date="2023-07" db="EMBL/GenBank/DDBJ databases">
        <title>The novel representative of Negativicutes class, Anaeroselena agilis gen. nov. sp. nov.</title>
        <authorList>
            <person name="Prokofeva M.I."/>
            <person name="Elcheninov A.G."/>
            <person name="Klyukina A."/>
            <person name="Kublanov I.V."/>
            <person name="Frolov E.N."/>
            <person name="Podosokorskaya O.A."/>
        </authorList>
    </citation>
    <scope>NUCLEOTIDE SEQUENCE [LARGE SCALE GENOMIC DNA]</scope>
    <source>
        <strain evidence="3 4">4137-cl</strain>
    </source>
</reference>
<dbReference type="SUPFAM" id="SSF47413">
    <property type="entry name" value="lambda repressor-like DNA-binding domains"/>
    <property type="match status" value="1"/>
</dbReference>
<dbReference type="SUPFAM" id="SSF51182">
    <property type="entry name" value="RmlC-like cupins"/>
    <property type="match status" value="1"/>
</dbReference>
<evidence type="ECO:0000256" key="1">
    <source>
        <dbReference type="ARBA" id="ARBA00023125"/>
    </source>
</evidence>
<dbReference type="PANTHER" id="PTHR46797">
    <property type="entry name" value="HTH-TYPE TRANSCRIPTIONAL REGULATOR"/>
    <property type="match status" value="1"/>
</dbReference>
<dbReference type="InterPro" id="IPR010982">
    <property type="entry name" value="Lambda_DNA-bd_dom_sf"/>
</dbReference>
<dbReference type="InterPro" id="IPR011051">
    <property type="entry name" value="RmlC_Cupin_sf"/>
</dbReference>
<dbReference type="Gene3D" id="1.10.260.40">
    <property type="entry name" value="lambda repressor-like DNA-binding domains"/>
    <property type="match status" value="1"/>
</dbReference>
<dbReference type="SMART" id="SM00530">
    <property type="entry name" value="HTH_XRE"/>
    <property type="match status" value="1"/>
</dbReference>
<dbReference type="PANTHER" id="PTHR46797:SF1">
    <property type="entry name" value="METHYLPHOSPHONATE SYNTHASE"/>
    <property type="match status" value="1"/>
</dbReference>
<dbReference type="PROSITE" id="PS50943">
    <property type="entry name" value="HTH_CROC1"/>
    <property type="match status" value="1"/>
</dbReference>
<name>A0ABU3P2H4_9FIRM</name>
<evidence type="ECO:0000313" key="4">
    <source>
        <dbReference type="Proteomes" id="UP001254848"/>
    </source>
</evidence>
<dbReference type="RefSeq" id="WP_413781699.1">
    <property type="nucleotide sequence ID" value="NZ_JAUOZS010000001.1"/>
</dbReference>
<feature type="domain" description="HTH cro/C1-type" evidence="2">
    <location>
        <begin position="12"/>
        <end position="66"/>
    </location>
</feature>
<sequence length="182" mass="20281">MEEIGKNVAANLKELRKRRQLTLEELAERSAVSRSMLGEIERGRATPTITVLWKIAQALKTPLTTLIGNREDSFTVVRATDRVPFNEEAGHAITSIFPYYEPHRLEALAIDLAPGAALDNAGHMKGVEEYLFVLEGAIEVTVQREKIGLRARDSIRFAADTAHRIENVAAGAARLLNIIYYR</sequence>
<dbReference type="InterPro" id="IPR013096">
    <property type="entry name" value="Cupin_2"/>
</dbReference>
<dbReference type="Pfam" id="PF07883">
    <property type="entry name" value="Cupin_2"/>
    <property type="match status" value="1"/>
</dbReference>
<keyword evidence="1" id="KW-0238">DNA-binding</keyword>
<gene>
    <name evidence="3" type="ORF">Q4T40_18550</name>
</gene>
<dbReference type="Gene3D" id="2.60.120.10">
    <property type="entry name" value="Jelly Rolls"/>
    <property type="match status" value="1"/>
</dbReference>
<proteinExistence type="predicted"/>
<protein>
    <submittedName>
        <fullName evidence="3">XRE family transcriptional regulator</fullName>
    </submittedName>
</protein>
<dbReference type="InterPro" id="IPR014710">
    <property type="entry name" value="RmlC-like_jellyroll"/>
</dbReference>
<dbReference type="Proteomes" id="UP001254848">
    <property type="component" value="Unassembled WGS sequence"/>
</dbReference>
<dbReference type="Pfam" id="PF01381">
    <property type="entry name" value="HTH_3"/>
    <property type="match status" value="1"/>
</dbReference>
<evidence type="ECO:0000313" key="3">
    <source>
        <dbReference type="EMBL" id="MDT8903240.1"/>
    </source>
</evidence>
<dbReference type="InterPro" id="IPR001387">
    <property type="entry name" value="Cro/C1-type_HTH"/>
</dbReference>
<keyword evidence="4" id="KW-1185">Reference proteome</keyword>
<dbReference type="InterPro" id="IPR050807">
    <property type="entry name" value="TransReg_Diox_bact_type"/>
</dbReference>
<dbReference type="CDD" id="cd00093">
    <property type="entry name" value="HTH_XRE"/>
    <property type="match status" value="1"/>
</dbReference>
<evidence type="ECO:0000259" key="2">
    <source>
        <dbReference type="PROSITE" id="PS50943"/>
    </source>
</evidence>
<dbReference type="EMBL" id="JAUOZS010000001">
    <property type="protein sequence ID" value="MDT8903240.1"/>
    <property type="molecule type" value="Genomic_DNA"/>
</dbReference>
<comment type="caution">
    <text evidence="3">The sequence shown here is derived from an EMBL/GenBank/DDBJ whole genome shotgun (WGS) entry which is preliminary data.</text>
</comment>
<organism evidence="3 4">
    <name type="scientific">Anaeroselena agilis</name>
    <dbReference type="NCBI Taxonomy" id="3063788"/>
    <lineage>
        <taxon>Bacteria</taxon>
        <taxon>Bacillati</taxon>
        <taxon>Bacillota</taxon>
        <taxon>Negativicutes</taxon>
        <taxon>Acetonemataceae</taxon>
        <taxon>Anaeroselena</taxon>
    </lineage>
</organism>